<sequence length="183" mass="20379">MTTAPTPSDVERLARGLEEGFCGHAAWLQPAAAELRRLQADNEAMRETLEFVERWAVHHASKPHMTAELALGSIQHHPEIRAITERYADGKRPETFDPYARIAELEARKPLPLSDAEIIAAQDALALSRSRIGLRCSRCETGKYRADCNAYHDFHRCDSCMHVPMWGEDGKEIGPPTCAGESS</sequence>
<reference evidence="2" key="1">
    <citation type="journal article" date="2019" name="Int. J. Syst. Evol. Microbiol.">
        <title>The Global Catalogue of Microorganisms (GCM) 10K type strain sequencing project: providing services to taxonomists for standard genome sequencing and annotation.</title>
        <authorList>
            <consortium name="The Broad Institute Genomics Platform"/>
            <consortium name="The Broad Institute Genome Sequencing Center for Infectious Disease"/>
            <person name="Wu L."/>
            <person name="Ma J."/>
        </authorList>
    </citation>
    <scope>NUCLEOTIDE SEQUENCE [LARGE SCALE GENOMIC DNA]</scope>
    <source>
        <strain evidence="2">CCUG 62793</strain>
    </source>
</reference>
<evidence type="ECO:0000313" key="1">
    <source>
        <dbReference type="EMBL" id="MFD2321891.1"/>
    </source>
</evidence>
<evidence type="ECO:0000313" key="2">
    <source>
        <dbReference type="Proteomes" id="UP001597287"/>
    </source>
</evidence>
<dbReference type="RefSeq" id="WP_380109009.1">
    <property type="nucleotide sequence ID" value="NZ_JBHSIH010000001.1"/>
</dbReference>
<gene>
    <name evidence="1" type="ORF">ACFSPV_24730</name>
</gene>
<dbReference type="EMBL" id="JBHUIG010000031">
    <property type="protein sequence ID" value="MFD2321891.1"/>
    <property type="molecule type" value="Genomic_DNA"/>
</dbReference>
<organism evidence="1 2">
    <name type="scientific">Delftia deserti</name>
    <dbReference type="NCBI Taxonomy" id="1651218"/>
    <lineage>
        <taxon>Bacteria</taxon>
        <taxon>Pseudomonadati</taxon>
        <taxon>Pseudomonadota</taxon>
        <taxon>Betaproteobacteria</taxon>
        <taxon>Burkholderiales</taxon>
        <taxon>Comamonadaceae</taxon>
        <taxon>Delftia</taxon>
    </lineage>
</organism>
<accession>A0ABW5EW50</accession>
<protein>
    <submittedName>
        <fullName evidence="1">Uncharacterized protein</fullName>
    </submittedName>
</protein>
<keyword evidence="2" id="KW-1185">Reference proteome</keyword>
<name>A0ABW5EW50_9BURK</name>
<comment type="caution">
    <text evidence="1">The sequence shown here is derived from an EMBL/GenBank/DDBJ whole genome shotgun (WGS) entry which is preliminary data.</text>
</comment>
<proteinExistence type="predicted"/>
<dbReference type="Proteomes" id="UP001597287">
    <property type="component" value="Unassembled WGS sequence"/>
</dbReference>